<accession>A0A9P5H402</accession>
<dbReference type="OrthoDB" id="3678990at2759"/>
<evidence type="ECO:0000313" key="1">
    <source>
        <dbReference type="EMBL" id="KAF7548779.1"/>
    </source>
</evidence>
<keyword evidence="2" id="KW-1185">Reference proteome</keyword>
<gene>
    <name evidence="1" type="ORF">G7Z17_g6825</name>
</gene>
<dbReference type="AlphaFoldDB" id="A0A9P5H402"/>
<sequence>MAAVNNGTASTPPRLTDIISSYAILPTLASWLSTLDLYHLALTNRANFSYILASPNIFKSLSRHCLCDGRGLAKRQEFRPPYNLESYNYIWGSGRKIHNDEPIEVRLYNLKCDEAGALPCVKCGINLCEECRYYPRERPERAERRPHLNAAFQLTYIMCLCEPCDAAVEKEVSGKFLNDLCDCDVFKRWICTPCKEEEGTFIREYFKNHTLDEGHSDWDNRFFERLPSKGMIDHQFQCVIRIQGLALAELGFGFDK</sequence>
<name>A0A9P5H402_9HYPO</name>
<comment type="caution">
    <text evidence="1">The sequence shown here is derived from an EMBL/GenBank/DDBJ whole genome shotgun (WGS) entry which is preliminary data.</text>
</comment>
<organism evidence="1 2">
    <name type="scientific">Cylindrodendrum hubeiense</name>
    <dbReference type="NCBI Taxonomy" id="595255"/>
    <lineage>
        <taxon>Eukaryota</taxon>
        <taxon>Fungi</taxon>
        <taxon>Dikarya</taxon>
        <taxon>Ascomycota</taxon>
        <taxon>Pezizomycotina</taxon>
        <taxon>Sordariomycetes</taxon>
        <taxon>Hypocreomycetidae</taxon>
        <taxon>Hypocreales</taxon>
        <taxon>Nectriaceae</taxon>
        <taxon>Cylindrodendrum</taxon>
    </lineage>
</organism>
<dbReference type="Proteomes" id="UP000722485">
    <property type="component" value="Unassembled WGS sequence"/>
</dbReference>
<protein>
    <submittedName>
        <fullName evidence="1">Uncharacterized protein</fullName>
    </submittedName>
</protein>
<proteinExistence type="predicted"/>
<reference evidence="1" key="1">
    <citation type="submission" date="2020-03" db="EMBL/GenBank/DDBJ databases">
        <title>Draft Genome Sequence of Cylindrodendrum hubeiense.</title>
        <authorList>
            <person name="Buettner E."/>
            <person name="Kellner H."/>
        </authorList>
    </citation>
    <scope>NUCLEOTIDE SEQUENCE</scope>
    <source>
        <strain evidence="1">IHI 201604</strain>
    </source>
</reference>
<dbReference type="EMBL" id="JAANBB010000139">
    <property type="protein sequence ID" value="KAF7548779.1"/>
    <property type="molecule type" value="Genomic_DNA"/>
</dbReference>
<evidence type="ECO:0000313" key="2">
    <source>
        <dbReference type="Proteomes" id="UP000722485"/>
    </source>
</evidence>